<sequence>MLPGGRVKGPLSGLLVADFSRILAGPYATMLLADLGADVVKVESPGGDDTRSWQPPVRDGISTYYLAVNRNKRSIALDLKDPADLVAAQELARRADVLVENFRPAGLARFGLDYETVAEGNPGLIYASISGFGSGPGGAELPGYDLIVQAISGLMSLTGAPEGEPFRAGISVFDVMAGLHATIGVLSALNLRHETGRGQHVEVNLLSSALSGLVNQSSAYVAGGVVPLRMGNSHPSLFPYEPLPCADGDLIITAGNNGQFRKLVEVLGVPELADDPRFDRNEKRTAHRDELRPLLVARLMTRTKLEWFRDIIAAGVPCGPINTVDGGVAFAEDIGLDPVVTVGEIPTVRNPITFSDSAASYRLPPPELDEHGAELRKWLSE</sequence>
<dbReference type="Proteomes" id="UP000292346">
    <property type="component" value="Unassembled WGS sequence"/>
</dbReference>
<dbReference type="Gene3D" id="3.30.1540.10">
    <property type="entry name" value="formyl-coa transferase, domain 3"/>
    <property type="match status" value="1"/>
</dbReference>
<dbReference type="InterPro" id="IPR023606">
    <property type="entry name" value="CoA-Trfase_III_dom_1_sf"/>
</dbReference>
<dbReference type="GO" id="GO:0008410">
    <property type="term" value="F:CoA-transferase activity"/>
    <property type="evidence" value="ECO:0007669"/>
    <property type="project" value="TreeGrafter"/>
</dbReference>
<dbReference type="InterPro" id="IPR044855">
    <property type="entry name" value="CoA-Trfase_III_dom3_sf"/>
</dbReference>
<accession>A0A4V2LZF7</accession>
<proteinExistence type="predicted"/>
<comment type="caution">
    <text evidence="2">The sequence shown here is derived from an EMBL/GenBank/DDBJ whole genome shotgun (WGS) entry which is preliminary data.</text>
</comment>
<keyword evidence="1 2" id="KW-0808">Transferase</keyword>
<name>A0A4V2LZF7_9ACTN</name>
<organism evidence="2 3">
    <name type="scientific">Kribbella soli</name>
    <dbReference type="NCBI Taxonomy" id="1124743"/>
    <lineage>
        <taxon>Bacteria</taxon>
        <taxon>Bacillati</taxon>
        <taxon>Actinomycetota</taxon>
        <taxon>Actinomycetes</taxon>
        <taxon>Propionibacteriales</taxon>
        <taxon>Kribbellaceae</taxon>
        <taxon>Kribbella</taxon>
    </lineage>
</organism>
<dbReference type="InterPro" id="IPR050483">
    <property type="entry name" value="CoA-transferase_III_domain"/>
</dbReference>
<gene>
    <name evidence="2" type="ORF">E0H45_18970</name>
</gene>
<dbReference type="OrthoDB" id="3561197at2"/>
<dbReference type="InterPro" id="IPR003673">
    <property type="entry name" value="CoA-Trfase_fam_III"/>
</dbReference>
<dbReference type="PANTHER" id="PTHR48207:SF3">
    <property type="entry name" value="SUCCINATE--HYDROXYMETHYLGLUTARATE COA-TRANSFERASE"/>
    <property type="match status" value="1"/>
</dbReference>
<evidence type="ECO:0000313" key="3">
    <source>
        <dbReference type="Proteomes" id="UP000292346"/>
    </source>
</evidence>
<evidence type="ECO:0000313" key="2">
    <source>
        <dbReference type="EMBL" id="TCC08006.1"/>
    </source>
</evidence>
<dbReference type="Pfam" id="PF02515">
    <property type="entry name" value="CoA_transf_3"/>
    <property type="match status" value="1"/>
</dbReference>
<dbReference type="AlphaFoldDB" id="A0A4V2LZF7"/>
<protein>
    <submittedName>
        <fullName evidence="2">CoA transferase</fullName>
    </submittedName>
</protein>
<dbReference type="SUPFAM" id="SSF89796">
    <property type="entry name" value="CoA-transferase family III (CaiB/BaiF)"/>
    <property type="match status" value="1"/>
</dbReference>
<dbReference type="EMBL" id="SJJZ01000002">
    <property type="protein sequence ID" value="TCC08006.1"/>
    <property type="molecule type" value="Genomic_DNA"/>
</dbReference>
<dbReference type="Gene3D" id="3.40.50.10540">
    <property type="entry name" value="Crotonobetainyl-coa:carnitine coa-transferase, domain 1"/>
    <property type="match status" value="1"/>
</dbReference>
<dbReference type="PANTHER" id="PTHR48207">
    <property type="entry name" value="SUCCINATE--HYDROXYMETHYLGLUTARATE COA-TRANSFERASE"/>
    <property type="match status" value="1"/>
</dbReference>
<evidence type="ECO:0000256" key="1">
    <source>
        <dbReference type="ARBA" id="ARBA00022679"/>
    </source>
</evidence>
<keyword evidence="3" id="KW-1185">Reference proteome</keyword>
<reference evidence="2 3" key="1">
    <citation type="submission" date="2019-02" db="EMBL/GenBank/DDBJ databases">
        <title>Kribbella capetownensis sp. nov. and Kribbella speibonae sp. nov., isolated from soil.</title>
        <authorList>
            <person name="Curtis S.M."/>
            <person name="Norton I."/>
            <person name="Everest G.J."/>
            <person name="Meyers P.R."/>
        </authorList>
    </citation>
    <scope>NUCLEOTIDE SEQUENCE [LARGE SCALE GENOMIC DNA]</scope>
    <source>
        <strain evidence="2 3">KCTC 29219</strain>
    </source>
</reference>